<dbReference type="GO" id="GO:0005634">
    <property type="term" value="C:nucleus"/>
    <property type="evidence" value="ECO:0007669"/>
    <property type="project" value="TreeGrafter"/>
</dbReference>
<evidence type="ECO:0000313" key="2">
    <source>
        <dbReference type="Proteomes" id="UP000244722"/>
    </source>
</evidence>
<dbReference type="GO" id="GO:0012506">
    <property type="term" value="C:vesicle membrane"/>
    <property type="evidence" value="ECO:0007669"/>
    <property type="project" value="TreeGrafter"/>
</dbReference>
<dbReference type="InterPro" id="IPR037104">
    <property type="entry name" value="Annexin_sf"/>
</dbReference>
<evidence type="ECO:0000313" key="1">
    <source>
        <dbReference type="EMBL" id="PUU73911.1"/>
    </source>
</evidence>
<dbReference type="GO" id="GO:0005544">
    <property type="term" value="F:calcium-dependent phospholipid binding"/>
    <property type="evidence" value="ECO:0007669"/>
    <property type="project" value="InterPro"/>
</dbReference>
<dbReference type="SUPFAM" id="SSF47874">
    <property type="entry name" value="Annexin"/>
    <property type="match status" value="1"/>
</dbReference>
<dbReference type="Proteomes" id="UP000244722">
    <property type="component" value="Unassembled WGS sequence"/>
</dbReference>
<dbReference type="PANTHER" id="PTHR10502:SF107">
    <property type="entry name" value="ANNEXIN ANXC4 (AFU_ORTHOLOGUE AFUA_3G07020)"/>
    <property type="match status" value="1"/>
</dbReference>
<dbReference type="GO" id="GO:0005886">
    <property type="term" value="C:plasma membrane"/>
    <property type="evidence" value="ECO:0007669"/>
    <property type="project" value="TreeGrafter"/>
</dbReference>
<evidence type="ECO:0008006" key="3">
    <source>
        <dbReference type="Google" id="ProtNLM"/>
    </source>
</evidence>
<dbReference type="EMBL" id="NESQ01000334">
    <property type="protein sequence ID" value="PUU73911.1"/>
    <property type="molecule type" value="Genomic_DNA"/>
</dbReference>
<dbReference type="GO" id="GO:0005737">
    <property type="term" value="C:cytoplasm"/>
    <property type="evidence" value="ECO:0007669"/>
    <property type="project" value="TreeGrafter"/>
</dbReference>
<dbReference type="AlphaFoldDB" id="A0A2T6ZEI9"/>
<dbReference type="GO" id="GO:0001786">
    <property type="term" value="F:phosphatidylserine binding"/>
    <property type="evidence" value="ECO:0007669"/>
    <property type="project" value="TreeGrafter"/>
</dbReference>
<dbReference type="OrthoDB" id="2134400at2759"/>
<name>A0A2T6ZEI9_TUBBO</name>
<proteinExistence type="predicted"/>
<accession>A0A2T6ZEI9</accession>
<organism evidence="1 2">
    <name type="scientific">Tuber borchii</name>
    <name type="common">White truffle</name>
    <dbReference type="NCBI Taxonomy" id="42251"/>
    <lineage>
        <taxon>Eukaryota</taxon>
        <taxon>Fungi</taxon>
        <taxon>Dikarya</taxon>
        <taxon>Ascomycota</taxon>
        <taxon>Pezizomycotina</taxon>
        <taxon>Pezizomycetes</taxon>
        <taxon>Pezizales</taxon>
        <taxon>Tuberaceae</taxon>
        <taxon>Tuber</taxon>
    </lineage>
</organism>
<dbReference type="PANTHER" id="PTHR10502">
    <property type="entry name" value="ANNEXIN"/>
    <property type="match status" value="1"/>
</dbReference>
<gene>
    <name evidence="1" type="ORF">B9Z19DRAFT_496148</name>
</gene>
<comment type="caution">
    <text evidence="1">The sequence shown here is derived from an EMBL/GenBank/DDBJ whole genome shotgun (WGS) entry which is preliminary data.</text>
</comment>
<reference evidence="1 2" key="1">
    <citation type="submission" date="2017-04" db="EMBL/GenBank/DDBJ databases">
        <title>Draft genome sequence of Tuber borchii Vittad., a whitish edible truffle.</title>
        <authorList>
            <consortium name="DOE Joint Genome Institute"/>
            <person name="Murat C."/>
            <person name="Kuo A."/>
            <person name="Barry K.W."/>
            <person name="Clum A."/>
            <person name="Dockter R.B."/>
            <person name="Fauchery L."/>
            <person name="Iotti M."/>
            <person name="Kohler A."/>
            <person name="Labutti K."/>
            <person name="Lindquist E.A."/>
            <person name="Lipzen A."/>
            <person name="Ohm R.A."/>
            <person name="Wang M."/>
            <person name="Grigoriev I.V."/>
            <person name="Zambonelli A."/>
            <person name="Martin F.M."/>
        </authorList>
    </citation>
    <scope>NUCLEOTIDE SEQUENCE [LARGE SCALE GENOMIC DNA]</scope>
    <source>
        <strain evidence="1 2">Tbo3840</strain>
    </source>
</reference>
<dbReference type="Gene3D" id="1.10.220.10">
    <property type="entry name" value="Annexin"/>
    <property type="match status" value="2"/>
</dbReference>
<keyword evidence="2" id="KW-1185">Reference proteome</keyword>
<sequence>MAVLIQLEGVRMEESEEIKIDGVKEDVRRLGEVMEWKHARGGEIIMIKILVDRSDRWIKEMAGQYKATHQRDLAKAVMRHSKNLVGETLLHTINGAVDKPLREAKLLEQTITALVEQGRGDLLMSRMVRVHWNPYHMDCIKKVYKKKFKVDLSGRLKGVVDGDFEKFLLRMIRD</sequence>
<dbReference type="GO" id="GO:0005509">
    <property type="term" value="F:calcium ion binding"/>
    <property type="evidence" value="ECO:0007669"/>
    <property type="project" value="InterPro"/>
</dbReference>
<protein>
    <recommendedName>
        <fullName evidence="3">Annexin</fullName>
    </recommendedName>
</protein>